<dbReference type="Gene3D" id="3.40.50.2300">
    <property type="match status" value="1"/>
</dbReference>
<dbReference type="AlphaFoldDB" id="A0A926E0T3"/>
<dbReference type="PANTHER" id="PTHR37299">
    <property type="entry name" value="TRANSCRIPTIONAL REGULATOR-RELATED"/>
    <property type="match status" value="1"/>
</dbReference>
<dbReference type="Pfam" id="PF04397">
    <property type="entry name" value="LytTR"/>
    <property type="match status" value="1"/>
</dbReference>
<keyword evidence="8" id="KW-1185">Reference proteome</keyword>
<evidence type="ECO:0000313" key="7">
    <source>
        <dbReference type="EMBL" id="MBC8547691.1"/>
    </source>
</evidence>
<dbReference type="GO" id="GO:0000156">
    <property type="term" value="F:phosphorelay response regulator activity"/>
    <property type="evidence" value="ECO:0007669"/>
    <property type="project" value="InterPro"/>
</dbReference>
<proteinExistence type="predicted"/>
<name>A0A926E0T3_9FIRM</name>
<dbReference type="InterPro" id="IPR007492">
    <property type="entry name" value="LytTR_DNA-bd_dom"/>
</dbReference>
<evidence type="ECO:0000256" key="3">
    <source>
        <dbReference type="PROSITE-ProRule" id="PRU00169"/>
    </source>
</evidence>
<feature type="modified residue" description="4-aspartylphosphate" evidence="3">
    <location>
        <position position="58"/>
    </location>
</feature>
<dbReference type="Pfam" id="PF00072">
    <property type="entry name" value="Response_reg"/>
    <property type="match status" value="1"/>
</dbReference>
<dbReference type="Gene3D" id="2.40.50.1020">
    <property type="entry name" value="LytTr DNA-binding domain"/>
    <property type="match status" value="1"/>
</dbReference>
<accession>A0A926E0T3</accession>
<feature type="domain" description="HTH LytTR-type" evidence="6">
    <location>
        <begin position="134"/>
        <end position="230"/>
    </location>
</feature>
<reference evidence="7" key="1">
    <citation type="submission" date="2020-08" db="EMBL/GenBank/DDBJ databases">
        <title>Genome public.</title>
        <authorList>
            <person name="Liu C."/>
            <person name="Sun Q."/>
        </authorList>
    </citation>
    <scope>NUCLEOTIDE SEQUENCE</scope>
    <source>
        <strain evidence="7">NSJ-31</strain>
    </source>
</reference>
<dbReference type="EMBL" id="JACRST010000033">
    <property type="protein sequence ID" value="MBC8547691.1"/>
    <property type="molecule type" value="Genomic_DNA"/>
</dbReference>
<dbReference type="SUPFAM" id="SSF52172">
    <property type="entry name" value="CheY-like"/>
    <property type="match status" value="1"/>
</dbReference>
<feature type="region of interest" description="Disordered" evidence="4">
    <location>
        <begin position="235"/>
        <end position="259"/>
    </location>
</feature>
<organism evidence="7 8">
    <name type="scientific">Ligaoa zhengdingensis</name>
    <dbReference type="NCBI Taxonomy" id="2763658"/>
    <lineage>
        <taxon>Bacteria</taxon>
        <taxon>Bacillati</taxon>
        <taxon>Bacillota</taxon>
        <taxon>Clostridia</taxon>
        <taxon>Eubacteriales</taxon>
        <taxon>Oscillospiraceae</taxon>
        <taxon>Ligaoa</taxon>
    </lineage>
</organism>
<keyword evidence="3" id="KW-0597">Phosphoprotein</keyword>
<evidence type="ECO:0000256" key="2">
    <source>
        <dbReference type="ARBA" id="ARBA00024867"/>
    </source>
</evidence>
<protein>
    <recommendedName>
        <fullName evidence="1">Stage 0 sporulation protein A homolog</fullName>
    </recommendedName>
</protein>
<evidence type="ECO:0000313" key="8">
    <source>
        <dbReference type="Proteomes" id="UP000653127"/>
    </source>
</evidence>
<sequence>MRIAVCDDSFMDRELIINLLQHYFSEKSIRYELVEYDNGINLVCDIEEGDWFDVIFLDIYMHNLLGIDVARKLRANHFTGEIIFLTASSDFAVDSYDVAAAGYLLKPHSPEKLYQAMDRITQHLDVNTYQIQQRSKVIRVPYNEILYVESSNSKCVLHRKGGCTYVIYKRLAKIEEELADGHGRFLRCHQSYLVNMDYIQQVDKQFLLTTGDHVLIRQRDLKAIRQAYLDYMSSKEAEPPAPPAPCASGRGAEQTIGRA</sequence>
<evidence type="ECO:0000256" key="1">
    <source>
        <dbReference type="ARBA" id="ARBA00018672"/>
    </source>
</evidence>
<dbReference type="InterPro" id="IPR001789">
    <property type="entry name" value="Sig_transdc_resp-reg_receiver"/>
</dbReference>
<dbReference type="InterPro" id="IPR011006">
    <property type="entry name" value="CheY-like_superfamily"/>
</dbReference>
<dbReference type="GO" id="GO:0003677">
    <property type="term" value="F:DNA binding"/>
    <property type="evidence" value="ECO:0007669"/>
    <property type="project" value="InterPro"/>
</dbReference>
<evidence type="ECO:0000259" key="6">
    <source>
        <dbReference type="PROSITE" id="PS50930"/>
    </source>
</evidence>
<dbReference type="RefSeq" id="WP_249283728.1">
    <property type="nucleotide sequence ID" value="NZ_JACRST010000033.1"/>
</dbReference>
<comment type="function">
    <text evidence="2">May play the central regulatory role in sporulation. It may be an element of the effector pathway responsible for the activation of sporulation genes in response to nutritional stress. Spo0A may act in concert with spo0H (a sigma factor) to control the expression of some genes that are critical to the sporulation process.</text>
</comment>
<dbReference type="PANTHER" id="PTHR37299:SF1">
    <property type="entry name" value="STAGE 0 SPORULATION PROTEIN A HOMOLOG"/>
    <property type="match status" value="1"/>
</dbReference>
<evidence type="ECO:0000259" key="5">
    <source>
        <dbReference type="PROSITE" id="PS50110"/>
    </source>
</evidence>
<dbReference type="InterPro" id="IPR046947">
    <property type="entry name" value="LytR-like"/>
</dbReference>
<dbReference type="PROSITE" id="PS50930">
    <property type="entry name" value="HTH_LYTTR"/>
    <property type="match status" value="1"/>
</dbReference>
<gene>
    <name evidence="7" type="ORF">H8711_12255</name>
</gene>
<evidence type="ECO:0000256" key="4">
    <source>
        <dbReference type="SAM" id="MobiDB-lite"/>
    </source>
</evidence>
<dbReference type="SMART" id="SM00850">
    <property type="entry name" value="LytTR"/>
    <property type="match status" value="1"/>
</dbReference>
<comment type="caution">
    <text evidence="7">The sequence shown here is derived from an EMBL/GenBank/DDBJ whole genome shotgun (WGS) entry which is preliminary data.</text>
</comment>
<dbReference type="SMART" id="SM00448">
    <property type="entry name" value="REC"/>
    <property type="match status" value="1"/>
</dbReference>
<dbReference type="PROSITE" id="PS50110">
    <property type="entry name" value="RESPONSE_REGULATORY"/>
    <property type="match status" value="1"/>
</dbReference>
<dbReference type="Proteomes" id="UP000653127">
    <property type="component" value="Unassembled WGS sequence"/>
</dbReference>
<feature type="domain" description="Response regulatory" evidence="5">
    <location>
        <begin position="2"/>
        <end position="121"/>
    </location>
</feature>